<protein>
    <submittedName>
        <fullName evidence="2">YggS family pyridoxal phosphate enzyme</fullName>
    </submittedName>
</protein>
<dbReference type="PANTHER" id="PTHR10146">
    <property type="entry name" value="PROLINE SYNTHETASE CO-TRANSCRIBED BACTERIAL HOMOLOG PROTEIN"/>
    <property type="match status" value="1"/>
</dbReference>
<evidence type="ECO:0000313" key="2">
    <source>
        <dbReference type="EMBL" id="MBD3363881.1"/>
    </source>
</evidence>
<accession>A0A9D5QCD2</accession>
<name>A0A9D5QCD2_UNCW3</name>
<dbReference type="InterPro" id="IPR011078">
    <property type="entry name" value="PyrdxlP_homeostasis"/>
</dbReference>
<keyword evidence="1" id="KW-0663">Pyridoxal phosphate</keyword>
<dbReference type="PANTHER" id="PTHR10146:SF14">
    <property type="entry name" value="PYRIDOXAL PHOSPHATE HOMEOSTASIS PROTEIN"/>
    <property type="match status" value="1"/>
</dbReference>
<feature type="non-terminal residue" evidence="2">
    <location>
        <position position="1"/>
    </location>
</feature>
<dbReference type="SUPFAM" id="SSF51419">
    <property type="entry name" value="PLP-binding barrel"/>
    <property type="match status" value="1"/>
</dbReference>
<dbReference type="InterPro" id="IPR029066">
    <property type="entry name" value="PLP-binding_barrel"/>
</dbReference>
<organism evidence="2 3">
    <name type="scientific">candidate division WOR-3 bacterium</name>
    <dbReference type="NCBI Taxonomy" id="2052148"/>
    <lineage>
        <taxon>Bacteria</taxon>
        <taxon>Bacteria division WOR-3</taxon>
    </lineage>
</organism>
<dbReference type="Proteomes" id="UP000630660">
    <property type="component" value="Unassembled WGS sequence"/>
</dbReference>
<reference evidence="2" key="1">
    <citation type="submission" date="2019-11" db="EMBL/GenBank/DDBJ databases">
        <title>Microbial mats filling the niche in hypersaline microbial mats.</title>
        <authorList>
            <person name="Wong H.L."/>
            <person name="Macleod F.I."/>
            <person name="White R.A. III"/>
            <person name="Burns B.P."/>
        </authorList>
    </citation>
    <scope>NUCLEOTIDE SEQUENCE</scope>
    <source>
        <strain evidence="2">Bin_327</strain>
    </source>
</reference>
<dbReference type="AlphaFoldDB" id="A0A9D5QCD2"/>
<evidence type="ECO:0000313" key="3">
    <source>
        <dbReference type="Proteomes" id="UP000630660"/>
    </source>
</evidence>
<evidence type="ECO:0000256" key="1">
    <source>
        <dbReference type="ARBA" id="ARBA00022898"/>
    </source>
</evidence>
<dbReference type="Gene3D" id="3.20.20.10">
    <property type="entry name" value="Alanine racemase"/>
    <property type="match status" value="1"/>
</dbReference>
<proteinExistence type="predicted"/>
<gene>
    <name evidence="2" type="ORF">GF359_01560</name>
</gene>
<dbReference type="GO" id="GO:0030170">
    <property type="term" value="F:pyridoxal phosphate binding"/>
    <property type="evidence" value="ECO:0007669"/>
    <property type="project" value="InterPro"/>
</dbReference>
<sequence length="82" mass="9280">HTLKKEHIKLIGLMTLGPLTGDQVAIRKAFSSLREHRNRVENVFGHYLPHLSMGMSEDFEIAVEEGATLVRLGRVLFGPRRT</sequence>
<comment type="caution">
    <text evidence="2">The sequence shown here is derived from an EMBL/GenBank/DDBJ whole genome shotgun (WGS) entry which is preliminary data.</text>
</comment>
<dbReference type="EMBL" id="WJKJ01000046">
    <property type="protein sequence ID" value="MBD3363881.1"/>
    <property type="molecule type" value="Genomic_DNA"/>
</dbReference>